<dbReference type="InterPro" id="IPR027417">
    <property type="entry name" value="P-loop_NTPase"/>
</dbReference>
<evidence type="ECO:0000256" key="3">
    <source>
        <dbReference type="SAM" id="MobiDB-lite"/>
    </source>
</evidence>
<dbReference type="InterPro" id="IPR003593">
    <property type="entry name" value="AAA+_ATPase"/>
</dbReference>
<keyword evidence="1" id="KW-0547">Nucleotide-binding</keyword>
<gene>
    <name evidence="5" type="primary">ABCI20</name>
    <name evidence="5" type="ORF">SNAT2548_LOCUS15488</name>
</gene>
<dbReference type="OrthoDB" id="6512918at2759"/>
<dbReference type="Proteomes" id="UP000604046">
    <property type="component" value="Unassembled WGS sequence"/>
</dbReference>
<name>A0A812N4X0_9DINO</name>
<dbReference type="Pfam" id="PF00005">
    <property type="entry name" value="ABC_tran"/>
    <property type="match status" value="1"/>
</dbReference>
<dbReference type="SMART" id="SM00382">
    <property type="entry name" value="AAA"/>
    <property type="match status" value="1"/>
</dbReference>
<evidence type="ECO:0000259" key="4">
    <source>
        <dbReference type="PROSITE" id="PS50893"/>
    </source>
</evidence>
<feature type="domain" description="ABC transporter" evidence="4">
    <location>
        <begin position="97"/>
        <end position="337"/>
    </location>
</feature>
<evidence type="ECO:0000256" key="1">
    <source>
        <dbReference type="ARBA" id="ARBA00022741"/>
    </source>
</evidence>
<dbReference type="PANTHER" id="PTHR43158:SF2">
    <property type="entry name" value="SKFA PEPTIDE EXPORT ATP-BINDING PROTEIN SKFE"/>
    <property type="match status" value="1"/>
</dbReference>
<dbReference type="Gene3D" id="3.40.50.300">
    <property type="entry name" value="P-loop containing nucleotide triphosphate hydrolases"/>
    <property type="match status" value="1"/>
</dbReference>
<dbReference type="InterPro" id="IPR003439">
    <property type="entry name" value="ABC_transporter-like_ATP-bd"/>
</dbReference>
<dbReference type="EMBL" id="CAJNDS010001990">
    <property type="protein sequence ID" value="CAE7294049.1"/>
    <property type="molecule type" value="Genomic_DNA"/>
</dbReference>
<evidence type="ECO:0000313" key="6">
    <source>
        <dbReference type="Proteomes" id="UP000604046"/>
    </source>
</evidence>
<dbReference type="PANTHER" id="PTHR43158">
    <property type="entry name" value="SKFA PEPTIDE EXPORT ATP-BINDING PROTEIN SKFE"/>
    <property type="match status" value="1"/>
</dbReference>
<dbReference type="PROSITE" id="PS50893">
    <property type="entry name" value="ABC_TRANSPORTER_2"/>
    <property type="match status" value="1"/>
</dbReference>
<evidence type="ECO:0000256" key="2">
    <source>
        <dbReference type="ARBA" id="ARBA00022840"/>
    </source>
</evidence>
<reference evidence="5" key="1">
    <citation type="submission" date="2021-02" db="EMBL/GenBank/DDBJ databases">
        <authorList>
            <person name="Dougan E. K."/>
            <person name="Rhodes N."/>
            <person name="Thang M."/>
            <person name="Chan C."/>
        </authorList>
    </citation>
    <scope>NUCLEOTIDE SEQUENCE</scope>
</reference>
<sequence length="460" mass="50362">MWFGFASDLHRVLHEHVYRFVLEQTHEILVRLKGLAGWPSHILQLSQGRVVRFDPFEGKEGSIFKQMVAWLSATCEDSTAPLRAPACPRHVTSGPTVSIQGLCFRYGAGSDVRLEDFSLRSCSRCVLVGLNGTGKSTLLALLAGRRMGLDHGESVKILGLRPFQDHAKLDRDVTILSSEWKRQVGQLAASSGLTFRELAESEVKDLTSQGFNAALLSARLLRLMQMLHIDPTKPFGLLSDGALRRAQLGLKLLKPVSVLLIDEVTADLDVLARDALLQFLKEDSEEGSTIIYCTHIMDGLEGWATHYLHLRPLGLPGLGMTSEGLVGNSGARSDAALSQQILHLLRADEGAQARAREEPKSASPDQAALEKASRALGILISRPSPRGLRETGPASGRPRPGRQPHSNTLDVVSSSRASVSWRTVGEGLPSFAQLWSWGRSHVVIFLCSMSQRVPYVRLSH</sequence>
<dbReference type="GO" id="GO:0016887">
    <property type="term" value="F:ATP hydrolysis activity"/>
    <property type="evidence" value="ECO:0007669"/>
    <property type="project" value="InterPro"/>
</dbReference>
<organism evidence="5 6">
    <name type="scientific">Symbiodinium natans</name>
    <dbReference type="NCBI Taxonomy" id="878477"/>
    <lineage>
        <taxon>Eukaryota</taxon>
        <taxon>Sar</taxon>
        <taxon>Alveolata</taxon>
        <taxon>Dinophyceae</taxon>
        <taxon>Suessiales</taxon>
        <taxon>Symbiodiniaceae</taxon>
        <taxon>Symbiodinium</taxon>
    </lineage>
</organism>
<protein>
    <submittedName>
        <fullName evidence="5">ABCI20 protein</fullName>
    </submittedName>
</protein>
<proteinExistence type="predicted"/>
<comment type="caution">
    <text evidence="5">The sequence shown here is derived from an EMBL/GenBank/DDBJ whole genome shotgun (WGS) entry which is preliminary data.</text>
</comment>
<dbReference type="SUPFAM" id="SSF52540">
    <property type="entry name" value="P-loop containing nucleoside triphosphate hydrolases"/>
    <property type="match status" value="1"/>
</dbReference>
<dbReference type="AlphaFoldDB" id="A0A812N4X0"/>
<feature type="region of interest" description="Disordered" evidence="3">
    <location>
        <begin position="383"/>
        <end position="412"/>
    </location>
</feature>
<accession>A0A812N4X0</accession>
<evidence type="ECO:0000313" key="5">
    <source>
        <dbReference type="EMBL" id="CAE7294049.1"/>
    </source>
</evidence>
<keyword evidence="6" id="KW-1185">Reference proteome</keyword>
<keyword evidence="2" id="KW-0067">ATP-binding</keyword>
<dbReference type="GO" id="GO:0005524">
    <property type="term" value="F:ATP binding"/>
    <property type="evidence" value="ECO:0007669"/>
    <property type="project" value="UniProtKB-KW"/>
</dbReference>